<sequence>MKNILFLILINFSCLTVEKSKQIIIKDGFRELSPGIYYFINENDNYFEMYKQNGYTLEKYISKNIQAVVENFLNSAFEGDLNKLNEYIGNETISEFEERCRKYGIIRNNQNEYLNLLFSDLKTRKKTCNNSGYFSLHNIFKIKKEQIFKFDGKRYFFLVWLNPTYEEDKFYLDENFKTSKIGLPWEGNVEHGSDFVIYYLNQNFIEVGVYGFTFNSKKKATA</sequence>
<dbReference type="AlphaFoldDB" id="A0A6H3NJV3"/>
<gene>
    <name evidence="1" type="ORF">EHR08_16995</name>
</gene>
<comment type="caution">
    <text evidence="1">The sequence shown here is derived from an EMBL/GenBank/DDBJ whole genome shotgun (WGS) entry which is preliminary data.</text>
</comment>
<dbReference type="Proteomes" id="UP000297649">
    <property type="component" value="Unassembled WGS sequence"/>
</dbReference>
<proteinExistence type="predicted"/>
<keyword evidence="2" id="KW-1185">Reference proteome</keyword>
<protein>
    <submittedName>
        <fullName evidence="1">Uncharacterized protein</fullName>
    </submittedName>
</protein>
<dbReference type="EMBL" id="RQHU01000020">
    <property type="protein sequence ID" value="TGN11788.1"/>
    <property type="molecule type" value="Genomic_DNA"/>
</dbReference>
<dbReference type="RefSeq" id="WP_135746200.1">
    <property type="nucleotide sequence ID" value="NZ_JAIZBL010000003.1"/>
</dbReference>
<evidence type="ECO:0000313" key="1">
    <source>
        <dbReference type="EMBL" id="TGN11788.1"/>
    </source>
</evidence>
<name>A0A6H3NJV3_9LEPT</name>
<reference evidence="1" key="1">
    <citation type="journal article" date="2019" name="PLoS Negl. Trop. Dis.">
        <title>Revisiting the worldwide diversity of Leptospira species in the environment.</title>
        <authorList>
            <person name="Vincent A.T."/>
            <person name="Schiettekatte O."/>
            <person name="Bourhy P."/>
            <person name="Veyrier F.J."/>
            <person name="Picardeau M."/>
        </authorList>
    </citation>
    <scope>NUCLEOTIDE SEQUENCE [LARGE SCALE GENOMIC DNA]</scope>
    <source>
        <strain evidence="1">201601109</strain>
    </source>
</reference>
<evidence type="ECO:0000313" key="2">
    <source>
        <dbReference type="Proteomes" id="UP000297649"/>
    </source>
</evidence>
<organism evidence="1 2">
    <name type="scientific">Leptospira bandrabouensis</name>
    <dbReference type="NCBI Taxonomy" id="2484903"/>
    <lineage>
        <taxon>Bacteria</taxon>
        <taxon>Pseudomonadati</taxon>
        <taxon>Spirochaetota</taxon>
        <taxon>Spirochaetia</taxon>
        <taxon>Leptospirales</taxon>
        <taxon>Leptospiraceae</taxon>
        <taxon>Leptospira</taxon>
    </lineage>
</organism>
<accession>A0A6H3NJV3</accession>